<reference evidence="4 5" key="1">
    <citation type="submission" date="2017-07" db="EMBL/GenBank/DDBJ databases">
        <title>Virgibacillus sp. LM2416.</title>
        <authorList>
            <person name="Tak E.J."/>
            <person name="Bae J.-W."/>
        </authorList>
    </citation>
    <scope>NUCLEOTIDE SEQUENCE [LARGE SCALE GENOMIC DNA]</scope>
    <source>
        <strain evidence="4 5">LM2416</strain>
    </source>
</reference>
<evidence type="ECO:0000259" key="2">
    <source>
        <dbReference type="Pfam" id="PF03372"/>
    </source>
</evidence>
<dbReference type="Pfam" id="PF22888">
    <property type="entry name" value="FIMAH"/>
    <property type="match status" value="1"/>
</dbReference>
<dbReference type="GO" id="GO:0003824">
    <property type="term" value="F:catalytic activity"/>
    <property type="evidence" value="ECO:0007669"/>
    <property type="project" value="InterPro"/>
</dbReference>
<feature type="chain" id="PRO_5013233907" evidence="1">
    <location>
        <begin position="19"/>
        <end position="377"/>
    </location>
</feature>
<organism evidence="4 5">
    <name type="scientific">Virgibacillus phasianinus</name>
    <dbReference type="NCBI Taxonomy" id="2017483"/>
    <lineage>
        <taxon>Bacteria</taxon>
        <taxon>Bacillati</taxon>
        <taxon>Bacillota</taxon>
        <taxon>Bacilli</taxon>
        <taxon>Bacillales</taxon>
        <taxon>Bacillaceae</taxon>
        <taxon>Virgibacillus</taxon>
    </lineage>
</organism>
<dbReference type="OrthoDB" id="155529at2"/>
<dbReference type="Proteomes" id="UP000198312">
    <property type="component" value="Chromosome"/>
</dbReference>
<feature type="signal peptide" evidence="1">
    <location>
        <begin position="1"/>
        <end position="18"/>
    </location>
</feature>
<dbReference type="InterPro" id="IPR036691">
    <property type="entry name" value="Endo/exonu/phosph_ase_sf"/>
</dbReference>
<name>A0A220U890_9BACI</name>
<keyword evidence="1" id="KW-0732">Signal</keyword>
<accession>A0A220U890</accession>
<dbReference type="PANTHER" id="PTHR14859">
    <property type="entry name" value="CALCOFLUOR WHITE HYPERSENSITIVE PROTEIN PRECURSOR"/>
    <property type="match status" value="1"/>
</dbReference>
<dbReference type="InterPro" id="IPR054470">
    <property type="entry name" value="FIMAH_dom"/>
</dbReference>
<dbReference type="AlphaFoldDB" id="A0A220U890"/>
<evidence type="ECO:0000256" key="1">
    <source>
        <dbReference type="SAM" id="SignalP"/>
    </source>
</evidence>
<dbReference type="PANTHER" id="PTHR14859:SF15">
    <property type="entry name" value="ENDONUCLEASE_EXONUCLEASE_PHOSPHATASE DOMAIN-CONTAINING PROTEIN"/>
    <property type="match status" value="1"/>
</dbReference>
<dbReference type="Pfam" id="PF03372">
    <property type="entry name" value="Exo_endo_phos"/>
    <property type="match status" value="1"/>
</dbReference>
<proteinExistence type="predicted"/>
<evidence type="ECO:0000259" key="3">
    <source>
        <dbReference type="Pfam" id="PF22888"/>
    </source>
</evidence>
<dbReference type="EMBL" id="CP022315">
    <property type="protein sequence ID" value="ASK64348.1"/>
    <property type="molecule type" value="Genomic_DNA"/>
</dbReference>
<evidence type="ECO:0000313" key="4">
    <source>
        <dbReference type="EMBL" id="ASK64348.1"/>
    </source>
</evidence>
<dbReference type="SUPFAM" id="SSF56219">
    <property type="entry name" value="DNase I-like"/>
    <property type="match status" value="1"/>
</dbReference>
<evidence type="ECO:0000313" key="5">
    <source>
        <dbReference type="Proteomes" id="UP000198312"/>
    </source>
</evidence>
<feature type="domain" description="Endonuclease/exonuclease/phosphatase" evidence="2">
    <location>
        <begin position="43"/>
        <end position="275"/>
    </location>
</feature>
<dbReference type="Gene3D" id="3.60.10.10">
    <property type="entry name" value="Endonuclease/exonuclease/phosphatase"/>
    <property type="match status" value="1"/>
</dbReference>
<dbReference type="InterPro" id="IPR051916">
    <property type="entry name" value="GPI-anchor_lipid_remodeler"/>
</dbReference>
<dbReference type="GO" id="GO:0006506">
    <property type="term" value="P:GPI anchor biosynthetic process"/>
    <property type="evidence" value="ECO:0007669"/>
    <property type="project" value="TreeGrafter"/>
</dbReference>
<sequence length="377" mass="42228">MVLAILLLFSSLPGTVSAKDVNKRDADNREDFEPGDEVTVKVATYNTHAGIGVDGRYDLDRIADTIRESGAEIIGLQEVDVHWGGRSQYENEIKILADKLNMNYFFAPIYNLDPPSEGSPRRQYGVAVLSKYPILNAENHNIARLSTQDPNPSPRPAPGFLEAQIHVLGEEVWFYVTHLDYRPDPTVREMQIEDMLEIMSGHSNSLLVGDMNASPDSPELDPLFQQFGDAWAMTHENPGYTYPSHSPIKRIDYLFTTPGMEVESAHIFQSKASDHLPVTSDVTFELGSHPFDAAGLSSLIDYFKEAGEFASDDAIRALKLHLAVVSQYEEKEQGEKVIEHMKGFKVLLDHQEESGLLSGEAYEILRNDADYLIRGWQ</sequence>
<dbReference type="KEGG" id="vil:CFK37_09235"/>
<gene>
    <name evidence="4" type="ORF">CFK37_09235</name>
</gene>
<dbReference type="InterPro" id="IPR005135">
    <property type="entry name" value="Endo/exonuclease/phosphatase"/>
</dbReference>
<protein>
    <submittedName>
        <fullName evidence="4">Uncharacterized protein</fullName>
    </submittedName>
</protein>
<keyword evidence="5" id="KW-1185">Reference proteome</keyword>
<feature type="domain" description="FIMAH" evidence="3">
    <location>
        <begin position="294"/>
        <end position="374"/>
    </location>
</feature>
<dbReference type="GO" id="GO:0016020">
    <property type="term" value="C:membrane"/>
    <property type="evidence" value="ECO:0007669"/>
    <property type="project" value="GOC"/>
</dbReference>